<dbReference type="PANTHER" id="PTHR47027">
    <property type="entry name" value="REVERSE TRANSCRIPTASE DOMAIN-CONTAINING PROTEIN"/>
    <property type="match status" value="1"/>
</dbReference>
<evidence type="ECO:0000313" key="4">
    <source>
        <dbReference type="Proteomes" id="UP000694520"/>
    </source>
</evidence>
<dbReference type="InterPro" id="IPR043502">
    <property type="entry name" value="DNA/RNA_pol_sf"/>
</dbReference>
<dbReference type="CDD" id="cd01650">
    <property type="entry name" value="RT_nLTR_like"/>
    <property type="match status" value="1"/>
</dbReference>
<dbReference type="EC" id="2.7.7.49" evidence="1"/>
<dbReference type="PROSITE" id="PS50878">
    <property type="entry name" value="RT_POL"/>
    <property type="match status" value="1"/>
</dbReference>
<evidence type="ECO:0000256" key="1">
    <source>
        <dbReference type="ARBA" id="ARBA00012493"/>
    </source>
</evidence>
<keyword evidence="4" id="KW-1185">Reference proteome</keyword>
<protein>
    <recommendedName>
        <fullName evidence="1">RNA-directed DNA polymerase</fullName>
        <ecNumber evidence="1">2.7.7.49</ecNumber>
    </recommendedName>
</protein>
<feature type="domain" description="Reverse transcriptase" evidence="2">
    <location>
        <begin position="1"/>
        <end position="258"/>
    </location>
</feature>
<reference evidence="3" key="2">
    <citation type="submission" date="2025-08" db="UniProtKB">
        <authorList>
            <consortium name="Ensembl"/>
        </authorList>
    </citation>
    <scope>IDENTIFICATION</scope>
</reference>
<accession>A0A8C0AFS8</accession>
<reference evidence="3" key="3">
    <citation type="submission" date="2025-09" db="UniProtKB">
        <authorList>
            <consortium name="Ensembl"/>
        </authorList>
    </citation>
    <scope>IDENTIFICATION</scope>
</reference>
<organism evidence="3 4">
    <name type="scientific">Bos mutus grunniens</name>
    <name type="common">Wild yak</name>
    <name type="synonym">Bos grunniens</name>
    <dbReference type="NCBI Taxonomy" id="30521"/>
    <lineage>
        <taxon>Eukaryota</taxon>
        <taxon>Metazoa</taxon>
        <taxon>Chordata</taxon>
        <taxon>Craniata</taxon>
        <taxon>Vertebrata</taxon>
        <taxon>Euteleostomi</taxon>
        <taxon>Mammalia</taxon>
        <taxon>Eutheria</taxon>
        <taxon>Laurasiatheria</taxon>
        <taxon>Artiodactyla</taxon>
        <taxon>Ruminantia</taxon>
        <taxon>Pecora</taxon>
        <taxon>Bovidae</taxon>
        <taxon>Bovinae</taxon>
        <taxon>Bos</taxon>
    </lineage>
</organism>
<dbReference type="GO" id="GO:0003964">
    <property type="term" value="F:RNA-directed DNA polymerase activity"/>
    <property type="evidence" value="ECO:0007669"/>
    <property type="project" value="UniProtKB-EC"/>
</dbReference>
<proteinExistence type="predicted"/>
<dbReference type="GeneTree" id="ENSGT01150000286929"/>
<dbReference type="AlphaFoldDB" id="A0A8C0AFS8"/>
<evidence type="ECO:0000259" key="2">
    <source>
        <dbReference type="PROSITE" id="PS50878"/>
    </source>
</evidence>
<reference evidence="3" key="1">
    <citation type="submission" date="2019-05" db="EMBL/GenBank/DDBJ databases">
        <authorList>
            <person name="Zhang S."/>
            <person name="Liu J."/>
        </authorList>
    </citation>
    <scope>NUCLEOTIDE SEQUENCE [LARGE SCALE GENOMIC DNA]</scope>
</reference>
<dbReference type="Proteomes" id="UP000694520">
    <property type="component" value="Chromosome 4"/>
</dbReference>
<dbReference type="Ensembl" id="ENSBGRT00000035500.1">
    <property type="protein sequence ID" value="ENSBGRP00000030690.1"/>
    <property type="gene ID" value="ENSBGRG00000019359.1"/>
</dbReference>
<dbReference type="SUPFAM" id="SSF56672">
    <property type="entry name" value="DNA/RNA polymerases"/>
    <property type="match status" value="1"/>
</dbReference>
<dbReference type="Pfam" id="PF00078">
    <property type="entry name" value="RVT_1"/>
    <property type="match status" value="1"/>
</dbReference>
<dbReference type="PANTHER" id="PTHR47027:SF8">
    <property type="entry name" value="RIBONUCLEASE H"/>
    <property type="match status" value="1"/>
</dbReference>
<sequence>MPANVENSAVATRLEKVSFHSNPKERQCQTMLKLPYIALLSQARKVMLKILQARLQQYMNHELPHVQTGFRKGRGTRNQLANICWIIKKGREFQKNIYFCFIDYAKAFDYVDHNKLWKILKEMGIPDHLTCLLRNLYAGQEATVRTGHGTTDWFQIGKGVCESCILSPCLFNFYAEYIMRNAGLEEAQAGIKIAGRNINHRRYADDTTLMAESEEELKSLLMKVKEESEKVGLKVNIQKTKIMASGPISSWEIEGETVEIVSDFILGGSKITADGDCSHEIKRRLLLGRKVMTNLDNILKSRDITLPTNVCLVKAMVFPVVMYGCESWTVKKAEH</sequence>
<dbReference type="InterPro" id="IPR000477">
    <property type="entry name" value="RT_dom"/>
</dbReference>
<name>A0A8C0AFS8_BOSMU</name>
<evidence type="ECO:0000313" key="3">
    <source>
        <dbReference type="Ensembl" id="ENSBGRP00000030690.1"/>
    </source>
</evidence>